<feature type="compositionally biased region" description="Basic and acidic residues" evidence="3">
    <location>
        <begin position="1"/>
        <end position="18"/>
    </location>
</feature>
<sequence length="212" mass="23172">MSAQHRHDHDHPHPKQPDLEDGPFTYHMALTEAVASLLLEKGVFSADELRASLELIDSRSPADGARVVARAWVDPGFKARLLENVNAAAAELGIDAGGIPIRAVENRPGVHNVIVCTLCSCYPRLLLGPSPDWYKSRAYRSRVVREPRAVLREFGLELAAETEIVVHDSTAELRYLVLPERPAGTEGWSEAELAAIVTRDCMIGTAVPRPAA</sequence>
<comment type="caution">
    <text evidence="5">The sequence shown here is derived from an EMBL/GenBank/DDBJ whole genome shotgun (WGS) entry which is preliminary data.</text>
</comment>
<dbReference type="RefSeq" id="WP_418159109.1">
    <property type="nucleotide sequence ID" value="NZ_JBBLZC010000007.1"/>
</dbReference>
<organism evidence="5 6">
    <name type="scientific">Benzoatithermus flavus</name>
    <dbReference type="NCBI Taxonomy" id="3108223"/>
    <lineage>
        <taxon>Bacteria</taxon>
        <taxon>Pseudomonadati</taxon>
        <taxon>Pseudomonadota</taxon>
        <taxon>Alphaproteobacteria</taxon>
        <taxon>Geminicoccales</taxon>
        <taxon>Geminicoccaceae</taxon>
        <taxon>Benzoatithermus</taxon>
    </lineage>
</organism>
<evidence type="ECO:0000313" key="5">
    <source>
        <dbReference type="EMBL" id="MEK0083262.1"/>
    </source>
</evidence>
<accession>A0ABU8XQ15</accession>
<protein>
    <submittedName>
        <fullName evidence="5">Nitrile hydratase subunit alpha</fullName>
    </submittedName>
</protein>
<feature type="domain" description="Nitrile hydratase alpha/Thiocyanate hydrolase gamma" evidence="4">
    <location>
        <begin position="29"/>
        <end position="206"/>
    </location>
</feature>
<keyword evidence="2" id="KW-0479">Metal-binding</keyword>
<dbReference type="Gene3D" id="3.90.330.10">
    <property type="entry name" value="Nitrile hydratase alpha /Thiocyanate hydrolase gamma"/>
    <property type="match status" value="1"/>
</dbReference>
<gene>
    <name evidence="5" type="ORF">U1T56_08860</name>
</gene>
<dbReference type="InterPro" id="IPR004232">
    <property type="entry name" value="CN_Hdrtase_a/SCN_Hdrlase_g"/>
</dbReference>
<comment type="similarity">
    <text evidence="1">Belongs to the nitrile hydratase subunit alpha family.</text>
</comment>
<proteinExistence type="inferred from homology"/>
<evidence type="ECO:0000256" key="2">
    <source>
        <dbReference type="ARBA" id="ARBA00022723"/>
    </source>
</evidence>
<dbReference type="Proteomes" id="UP001375743">
    <property type="component" value="Unassembled WGS sequence"/>
</dbReference>
<evidence type="ECO:0000256" key="3">
    <source>
        <dbReference type="SAM" id="MobiDB-lite"/>
    </source>
</evidence>
<evidence type="ECO:0000256" key="1">
    <source>
        <dbReference type="ARBA" id="ARBA00009363"/>
    </source>
</evidence>
<dbReference type="InterPro" id="IPR023900">
    <property type="entry name" value="CN_Hdrtase_asu/SCN_Hdrlase_gsu"/>
</dbReference>
<evidence type="ECO:0000313" key="6">
    <source>
        <dbReference type="Proteomes" id="UP001375743"/>
    </source>
</evidence>
<dbReference type="PIRSF" id="PIRSF001426">
    <property type="entry name" value="NHase_alpha"/>
    <property type="match status" value="1"/>
</dbReference>
<dbReference type="EMBL" id="JBBLZC010000007">
    <property type="protein sequence ID" value="MEK0083262.1"/>
    <property type="molecule type" value="Genomic_DNA"/>
</dbReference>
<feature type="region of interest" description="Disordered" evidence="3">
    <location>
        <begin position="1"/>
        <end position="22"/>
    </location>
</feature>
<dbReference type="InterPro" id="IPR036648">
    <property type="entry name" value="CN_Hdrase_a/SCN_Hdrase_g_sf"/>
</dbReference>
<evidence type="ECO:0000259" key="4">
    <source>
        <dbReference type="Pfam" id="PF02979"/>
    </source>
</evidence>
<dbReference type="Pfam" id="PF02979">
    <property type="entry name" value="NHase_alpha"/>
    <property type="match status" value="1"/>
</dbReference>
<dbReference type="SUPFAM" id="SSF56209">
    <property type="entry name" value="Nitrile hydratase alpha chain"/>
    <property type="match status" value="1"/>
</dbReference>
<name>A0ABU8XQ15_9PROT</name>
<reference evidence="5 6" key="1">
    <citation type="submission" date="2024-01" db="EMBL/GenBank/DDBJ databases">
        <title>Multi-omics insights into the function and evolution of sodium benzoate biodegradation pathways in Benzoatithermus flavus gen. nov., sp. nov. from hot spring.</title>
        <authorList>
            <person name="Hu C.-J."/>
            <person name="Li W.-J."/>
        </authorList>
    </citation>
    <scope>NUCLEOTIDE SEQUENCE [LARGE SCALE GENOMIC DNA]</scope>
    <source>
        <strain evidence="5 6">SYSU G07066</strain>
    </source>
</reference>
<keyword evidence="6" id="KW-1185">Reference proteome</keyword>